<evidence type="ECO:0000256" key="2">
    <source>
        <dbReference type="SAM" id="Phobius"/>
    </source>
</evidence>
<feature type="region of interest" description="Disordered" evidence="1">
    <location>
        <begin position="298"/>
        <end position="375"/>
    </location>
</feature>
<keyword evidence="2" id="KW-0812">Transmembrane</keyword>
<feature type="compositionally biased region" description="Low complexity" evidence="1">
    <location>
        <begin position="334"/>
        <end position="347"/>
    </location>
</feature>
<dbReference type="EMBL" id="JAACJL010000030">
    <property type="protein sequence ID" value="KAF4617516.1"/>
    <property type="molecule type" value="Genomic_DNA"/>
</dbReference>
<dbReference type="Gene3D" id="2.60.120.260">
    <property type="entry name" value="Galactose-binding domain-like"/>
    <property type="match status" value="1"/>
</dbReference>
<feature type="transmembrane region" description="Helical" evidence="2">
    <location>
        <begin position="257"/>
        <end position="280"/>
    </location>
</feature>
<gene>
    <name evidence="3" type="ORF">D9613_006330</name>
</gene>
<comment type="caution">
    <text evidence="3">The sequence shown here is derived from an EMBL/GenBank/DDBJ whole genome shotgun (WGS) entry which is preliminary data.</text>
</comment>
<keyword evidence="2" id="KW-0472">Membrane</keyword>
<feature type="compositionally biased region" description="Basic and acidic residues" evidence="1">
    <location>
        <begin position="355"/>
        <end position="367"/>
    </location>
</feature>
<feature type="compositionally biased region" description="Polar residues" evidence="1">
    <location>
        <begin position="305"/>
        <end position="333"/>
    </location>
</feature>
<feature type="compositionally biased region" description="Low complexity" evidence="1">
    <location>
        <begin position="171"/>
        <end position="204"/>
    </location>
</feature>
<proteinExistence type="predicted"/>
<keyword evidence="2" id="KW-1133">Transmembrane helix</keyword>
<feature type="compositionally biased region" description="Polar residues" evidence="1">
    <location>
        <begin position="238"/>
        <end position="252"/>
    </location>
</feature>
<accession>A0A8H4VNV8</accession>
<evidence type="ECO:0000313" key="3">
    <source>
        <dbReference type="EMBL" id="KAF4617516.1"/>
    </source>
</evidence>
<reference evidence="3 4" key="1">
    <citation type="submission" date="2019-12" db="EMBL/GenBank/DDBJ databases">
        <authorList>
            <person name="Floudas D."/>
            <person name="Bentzer J."/>
            <person name="Ahren D."/>
            <person name="Johansson T."/>
            <person name="Persson P."/>
            <person name="Tunlid A."/>
        </authorList>
    </citation>
    <scope>NUCLEOTIDE SEQUENCE [LARGE SCALE GENOMIC DNA]</scope>
    <source>
        <strain evidence="3 4">CBS 102.39</strain>
    </source>
</reference>
<organism evidence="3 4">
    <name type="scientific">Agrocybe pediades</name>
    <dbReference type="NCBI Taxonomy" id="84607"/>
    <lineage>
        <taxon>Eukaryota</taxon>
        <taxon>Fungi</taxon>
        <taxon>Dikarya</taxon>
        <taxon>Basidiomycota</taxon>
        <taxon>Agaricomycotina</taxon>
        <taxon>Agaricomycetes</taxon>
        <taxon>Agaricomycetidae</taxon>
        <taxon>Agaricales</taxon>
        <taxon>Agaricineae</taxon>
        <taxon>Strophariaceae</taxon>
        <taxon>Agrocybe</taxon>
    </lineage>
</organism>
<evidence type="ECO:0000313" key="4">
    <source>
        <dbReference type="Proteomes" id="UP000521872"/>
    </source>
</evidence>
<dbReference type="Proteomes" id="UP000521872">
    <property type="component" value="Unassembled WGS sequence"/>
</dbReference>
<dbReference type="AlphaFoldDB" id="A0A8H4VNV8"/>
<sequence length="375" mass="39151">MSTQITRIDDQDPAIVYSANDWTLGGNGNEYMSTTMRTITLGASIRLSFTGTQITVFGSIGPSSIYGEAPTSLFSIDNGRAQQFDPAGTQSADEGLYNQRFFQSPVLSPGRHTLVVTISDVPSLKSSFIVDYLDIVGGGPVPPGAGSSSASSLSSFSSSTPAPTPPKTIESSSSSSSSTSSTATTTSTTISGSSSHTDSGKSSSDTSITFNTVFSSDGPAANGGGSSTLTAGVPNESLGFQSDRSTNASRSTNHTRAIVGAVVGCILLILLVLLGLWFFLKKRRVKIESEKAESRINEFPPPISQDYNSMLATGTVTSPSQSQSPWSDYSVSNSHASSGTATAFGSSVQAQARPSKLEEALREREEEPPSYDALH</sequence>
<name>A0A8H4VNV8_9AGAR</name>
<feature type="compositionally biased region" description="Low complexity" evidence="1">
    <location>
        <begin position="144"/>
        <end position="161"/>
    </location>
</feature>
<feature type="region of interest" description="Disordered" evidence="1">
    <location>
        <begin position="221"/>
        <end position="252"/>
    </location>
</feature>
<evidence type="ECO:0000256" key="1">
    <source>
        <dbReference type="SAM" id="MobiDB-lite"/>
    </source>
</evidence>
<protein>
    <submittedName>
        <fullName evidence="3">Uncharacterized protein</fullName>
    </submittedName>
</protein>
<keyword evidence="4" id="KW-1185">Reference proteome</keyword>
<feature type="region of interest" description="Disordered" evidence="1">
    <location>
        <begin position="143"/>
        <end position="204"/>
    </location>
</feature>